<evidence type="ECO:0000256" key="1">
    <source>
        <dbReference type="SAM" id="SignalP"/>
    </source>
</evidence>
<organism evidence="2 3">
    <name type="scientific">Cladosporium halotolerans</name>
    <dbReference type="NCBI Taxonomy" id="1052096"/>
    <lineage>
        <taxon>Eukaryota</taxon>
        <taxon>Fungi</taxon>
        <taxon>Dikarya</taxon>
        <taxon>Ascomycota</taxon>
        <taxon>Pezizomycotina</taxon>
        <taxon>Dothideomycetes</taxon>
        <taxon>Dothideomycetidae</taxon>
        <taxon>Cladosporiales</taxon>
        <taxon>Cladosporiaceae</taxon>
        <taxon>Cladosporium</taxon>
    </lineage>
</organism>
<dbReference type="GO" id="GO:0051118">
    <property type="term" value="F:glucan endo-1,3-alpha-glucosidase activity"/>
    <property type="evidence" value="ECO:0007669"/>
    <property type="project" value="InterPro"/>
</dbReference>
<name>A0AB34KEM6_9PEZI</name>
<dbReference type="EMBL" id="JAAQHG020000033">
    <property type="protein sequence ID" value="KAL1583613.1"/>
    <property type="molecule type" value="Genomic_DNA"/>
</dbReference>
<comment type="caution">
    <text evidence="2">The sequence shown here is derived from an EMBL/GenBank/DDBJ whole genome shotgun (WGS) entry which is preliminary data.</text>
</comment>
<keyword evidence="3" id="KW-1185">Reference proteome</keyword>
<dbReference type="GeneID" id="96009210"/>
<evidence type="ECO:0008006" key="4">
    <source>
        <dbReference type="Google" id="ProtNLM"/>
    </source>
</evidence>
<evidence type="ECO:0000313" key="3">
    <source>
        <dbReference type="Proteomes" id="UP000803884"/>
    </source>
</evidence>
<dbReference type="RefSeq" id="XP_069226720.1">
    <property type="nucleotide sequence ID" value="XM_069376372.1"/>
</dbReference>
<feature type="signal peptide" evidence="1">
    <location>
        <begin position="1"/>
        <end position="21"/>
    </location>
</feature>
<dbReference type="Proteomes" id="UP000803884">
    <property type="component" value="Unassembled WGS sequence"/>
</dbReference>
<sequence length="472" mass="52973">MFSFTLAVSALAALCIRAATAADVFAHFMVQNAYAYDHSQWKADMLSAKSIGVDAFAMNWMPPDCQGNLGWQEDRIEDAFKAAEEVGFKIVHSFDMSWDNCDKYWNTTYMADVLQKHAGSKATYRWNSNILVTTYGGDRVKEYGALFFADLKAKMFFSGNAISLTPALTSFAEKAQKNAASAAFDMIADFAVIDGYFNWQAWPMYDNVNNTIDADEVFQSAMKKAGKSGPYIMAVSPWQFKDLDNGNNMDAWVAPADWLFKDRLESLVNGEVQPDIIELLTWNDWCESHYLRDLPGNSTSSSDYANMGRLEAYVAGQNHSPWRIMTKYYVEWWKTGKQPEITEDQVVFWYRVHAKDAQCNQGSSHIRNSDLVEDAIFAWALVTKDSRVSMSLGDNTYYDFHADNSGPATGSIPFPKDLGGSEGMRPEFAIMQDGKTAYYGQGSKRITSWCSTKNFNPVVNLIGQGSDNRGHS</sequence>
<dbReference type="Pfam" id="PF03659">
    <property type="entry name" value="Glyco_hydro_71"/>
    <property type="match status" value="1"/>
</dbReference>
<gene>
    <name evidence="2" type="ORF">WHR41_07768</name>
</gene>
<evidence type="ECO:0000313" key="2">
    <source>
        <dbReference type="EMBL" id="KAL1583613.1"/>
    </source>
</evidence>
<accession>A0AB34KEM6</accession>
<reference evidence="2 3" key="1">
    <citation type="journal article" date="2020" name="Microbiol. Resour. Announc.">
        <title>Draft Genome Sequence of a Cladosporium Species Isolated from the Mesophotic Ascidian Didemnum maculosum.</title>
        <authorList>
            <person name="Gioti A."/>
            <person name="Siaperas R."/>
            <person name="Nikolaivits E."/>
            <person name="Le Goff G."/>
            <person name="Ouazzani J."/>
            <person name="Kotoulas G."/>
            <person name="Topakas E."/>
        </authorList>
    </citation>
    <scope>NUCLEOTIDE SEQUENCE [LARGE SCALE GENOMIC DNA]</scope>
    <source>
        <strain evidence="2 3">TM138-S3</strain>
    </source>
</reference>
<feature type="chain" id="PRO_5044341627" description="Glycoside hydrolase family 71 protein" evidence="1">
    <location>
        <begin position="22"/>
        <end position="472"/>
    </location>
</feature>
<dbReference type="InterPro" id="IPR005197">
    <property type="entry name" value="Glyco_hydro_71"/>
</dbReference>
<proteinExistence type="predicted"/>
<protein>
    <recommendedName>
        <fullName evidence="4">Glycoside hydrolase family 71 protein</fullName>
    </recommendedName>
</protein>
<dbReference type="Gene3D" id="3.20.20.80">
    <property type="entry name" value="Glycosidases"/>
    <property type="match status" value="1"/>
</dbReference>
<dbReference type="CDD" id="cd11577">
    <property type="entry name" value="GH71"/>
    <property type="match status" value="1"/>
</dbReference>
<keyword evidence="1" id="KW-0732">Signal</keyword>
<dbReference type="AlphaFoldDB" id="A0AB34KEM6"/>